<dbReference type="OrthoDB" id="752087at2759"/>
<dbReference type="Gene3D" id="3.10.450.10">
    <property type="match status" value="1"/>
</dbReference>
<dbReference type="CDD" id="cd00042">
    <property type="entry name" value="CY"/>
    <property type="match status" value="1"/>
</dbReference>
<evidence type="ECO:0000259" key="5">
    <source>
        <dbReference type="SMART" id="SM00043"/>
    </source>
</evidence>
<dbReference type="InterPro" id="IPR000010">
    <property type="entry name" value="Cystatin_dom"/>
</dbReference>
<proteinExistence type="inferred from homology"/>
<protein>
    <submittedName>
        <fullName evidence="6">Cysteine proteinase inhibitor 5</fullName>
    </submittedName>
</protein>
<sequence>MRQMERGPHKLDFSTYIILSHHLPQYKKQGNTPQISPKIPTMRALIFISALLVAVFVAGAGAALLGGWQPIKNLSDPHVQEIARFAVAEHNKKGSGLLQLSRVVSGETQVVSGVKYRLVLQATGGSGAYGEYEAVVWEKAWVKFRQLLSFRQLKP</sequence>
<reference evidence="6 7" key="1">
    <citation type="journal article" date="2017" name="Nature">
        <title>The Apostasia genome and the evolution of orchids.</title>
        <authorList>
            <person name="Zhang G.Q."/>
            <person name="Liu K.W."/>
            <person name="Li Z."/>
            <person name="Lohaus R."/>
            <person name="Hsiao Y.Y."/>
            <person name="Niu S.C."/>
            <person name="Wang J.Y."/>
            <person name="Lin Y.C."/>
            <person name="Xu Q."/>
            <person name="Chen L.J."/>
            <person name="Yoshida K."/>
            <person name="Fujiwara S."/>
            <person name="Wang Z.W."/>
            <person name="Zhang Y.Q."/>
            <person name="Mitsuda N."/>
            <person name="Wang M."/>
            <person name="Liu G.H."/>
            <person name="Pecoraro L."/>
            <person name="Huang H.X."/>
            <person name="Xiao X.J."/>
            <person name="Lin M."/>
            <person name="Wu X.Y."/>
            <person name="Wu W.L."/>
            <person name="Chen Y.Y."/>
            <person name="Chang S.B."/>
            <person name="Sakamoto S."/>
            <person name="Ohme-Takagi M."/>
            <person name="Yagi M."/>
            <person name="Zeng S.J."/>
            <person name="Shen C.Y."/>
            <person name="Yeh C.M."/>
            <person name="Luo Y.B."/>
            <person name="Tsai W.C."/>
            <person name="Van de Peer Y."/>
            <person name="Liu Z.J."/>
        </authorList>
    </citation>
    <scope>NUCLEOTIDE SEQUENCE [LARGE SCALE GENOMIC DNA]</scope>
    <source>
        <strain evidence="7">cv. Shenzhen</strain>
        <tissue evidence="6">Stem</tissue>
    </source>
</reference>
<dbReference type="PANTHER" id="PTHR47364">
    <property type="entry name" value="CYSTEINE PROTEINASE INHIBITOR 5"/>
    <property type="match status" value="1"/>
</dbReference>
<dbReference type="InterPro" id="IPR046350">
    <property type="entry name" value="Cystatin_sf"/>
</dbReference>
<keyword evidence="2" id="KW-0646">Protease inhibitor</keyword>
<keyword evidence="3" id="KW-0789">Thiol protease inhibitor</keyword>
<gene>
    <name evidence="6" type="primary">CYS5</name>
    <name evidence="6" type="ORF">AXF42_Ash012942</name>
</gene>
<evidence type="ECO:0000256" key="3">
    <source>
        <dbReference type="ARBA" id="ARBA00022704"/>
    </source>
</evidence>
<name>A0A2I0ARN8_9ASPA</name>
<accession>A0A2I0ARN8</accession>
<evidence type="ECO:0000313" key="6">
    <source>
        <dbReference type="EMBL" id="PKA58219.1"/>
    </source>
</evidence>
<comment type="similarity">
    <text evidence="1">Belongs to the cystatin family. Phytocystatin subfamily.</text>
</comment>
<dbReference type="GO" id="GO:0004869">
    <property type="term" value="F:cysteine-type endopeptidase inhibitor activity"/>
    <property type="evidence" value="ECO:0007669"/>
    <property type="project" value="UniProtKB-KW"/>
</dbReference>
<evidence type="ECO:0000313" key="7">
    <source>
        <dbReference type="Proteomes" id="UP000236161"/>
    </source>
</evidence>
<evidence type="ECO:0000256" key="1">
    <source>
        <dbReference type="ARBA" id="ARBA00007233"/>
    </source>
</evidence>
<evidence type="ECO:0000256" key="2">
    <source>
        <dbReference type="ARBA" id="ARBA00022690"/>
    </source>
</evidence>
<organism evidence="6 7">
    <name type="scientific">Apostasia shenzhenica</name>
    <dbReference type="NCBI Taxonomy" id="1088818"/>
    <lineage>
        <taxon>Eukaryota</taxon>
        <taxon>Viridiplantae</taxon>
        <taxon>Streptophyta</taxon>
        <taxon>Embryophyta</taxon>
        <taxon>Tracheophyta</taxon>
        <taxon>Spermatophyta</taxon>
        <taxon>Magnoliopsida</taxon>
        <taxon>Liliopsida</taxon>
        <taxon>Asparagales</taxon>
        <taxon>Orchidaceae</taxon>
        <taxon>Apostasioideae</taxon>
        <taxon>Apostasia</taxon>
    </lineage>
</organism>
<dbReference type="Proteomes" id="UP000236161">
    <property type="component" value="Unassembled WGS sequence"/>
</dbReference>
<evidence type="ECO:0000256" key="4">
    <source>
        <dbReference type="SAM" id="Phobius"/>
    </source>
</evidence>
<keyword evidence="4" id="KW-1133">Transmembrane helix</keyword>
<dbReference type="STRING" id="1088818.A0A2I0ARN8"/>
<dbReference type="PANTHER" id="PTHR47364:SF2">
    <property type="entry name" value="CYSTEINE PROTEINASE INHIBITOR 5"/>
    <property type="match status" value="1"/>
</dbReference>
<dbReference type="SMART" id="SM00043">
    <property type="entry name" value="CY"/>
    <property type="match status" value="1"/>
</dbReference>
<dbReference type="AlphaFoldDB" id="A0A2I0ARN8"/>
<dbReference type="Pfam" id="PF16845">
    <property type="entry name" value="SQAPI"/>
    <property type="match status" value="1"/>
</dbReference>
<dbReference type="SUPFAM" id="SSF54403">
    <property type="entry name" value="Cystatin/monellin"/>
    <property type="match status" value="1"/>
</dbReference>
<dbReference type="InterPro" id="IPR018073">
    <property type="entry name" value="Prot_inh_cystat_CS"/>
</dbReference>
<keyword evidence="4" id="KW-0812">Transmembrane</keyword>
<feature type="transmembrane region" description="Helical" evidence="4">
    <location>
        <begin position="44"/>
        <end position="68"/>
    </location>
</feature>
<keyword evidence="4" id="KW-0472">Membrane</keyword>
<dbReference type="EMBL" id="KZ451955">
    <property type="protein sequence ID" value="PKA58219.1"/>
    <property type="molecule type" value="Genomic_DNA"/>
</dbReference>
<feature type="domain" description="Cystatin" evidence="5">
    <location>
        <begin position="63"/>
        <end position="153"/>
    </location>
</feature>
<keyword evidence="7" id="KW-1185">Reference proteome</keyword>
<dbReference type="PROSITE" id="PS00287">
    <property type="entry name" value="CYSTATIN"/>
    <property type="match status" value="1"/>
</dbReference>